<dbReference type="EMBL" id="VWOX01000037">
    <property type="protein sequence ID" value="KAA5537944.1"/>
    <property type="molecule type" value="Genomic_DNA"/>
</dbReference>
<feature type="region of interest" description="Disordered" evidence="1">
    <location>
        <begin position="160"/>
        <end position="180"/>
    </location>
</feature>
<evidence type="ECO:0000313" key="3">
    <source>
        <dbReference type="EMBL" id="KAA5537944.1"/>
    </source>
</evidence>
<organism evidence="3 4">
    <name type="scientific">Roseiconus nitratireducens</name>
    <dbReference type="NCBI Taxonomy" id="2605748"/>
    <lineage>
        <taxon>Bacteria</taxon>
        <taxon>Pseudomonadati</taxon>
        <taxon>Planctomycetota</taxon>
        <taxon>Planctomycetia</taxon>
        <taxon>Pirellulales</taxon>
        <taxon>Pirellulaceae</taxon>
        <taxon>Roseiconus</taxon>
    </lineage>
</organism>
<comment type="caution">
    <text evidence="3">The sequence shown here is derived from an EMBL/GenBank/DDBJ whole genome shotgun (WGS) entry which is preliminary data.</text>
</comment>
<accession>A0A5M6CRX1</accession>
<dbReference type="RefSeq" id="WP_150079944.1">
    <property type="nucleotide sequence ID" value="NZ_VWOX01000037.1"/>
</dbReference>
<feature type="transmembrane region" description="Helical" evidence="2">
    <location>
        <begin position="34"/>
        <end position="56"/>
    </location>
</feature>
<sequence length="263" mass="27311">MMSQKPNPYLPRSPKQSSASDSDATGPASLHRGLCLLVSLLYSAIVTAFLALAVGLVIELTTLGDQLGLDGVPGMAVIFVVLVSAPAGLVGGLVCGLSRGERLGRSIALGLATLAATLMLLPGGELPSITEIVRPFAALSLPTVGSVLICHAAIRRIRQRRQSARPGNGSDDRHPPENGWGRKRALVVTGCLAVAAVICLACATWPERRPELSVGSLALSTLATLAGLYVAAAYPGQMRPAVFWIILSAVTATFSMLWLLGLG</sequence>
<keyword evidence="2" id="KW-0472">Membrane</keyword>
<feature type="transmembrane region" description="Helical" evidence="2">
    <location>
        <begin position="136"/>
        <end position="154"/>
    </location>
</feature>
<feature type="transmembrane region" description="Helical" evidence="2">
    <location>
        <begin position="212"/>
        <end position="234"/>
    </location>
</feature>
<keyword evidence="2" id="KW-0812">Transmembrane</keyword>
<evidence type="ECO:0000256" key="1">
    <source>
        <dbReference type="SAM" id="MobiDB-lite"/>
    </source>
</evidence>
<reference evidence="3 4" key="1">
    <citation type="submission" date="2019-08" db="EMBL/GenBank/DDBJ databases">
        <authorList>
            <person name="Dhanesh K."/>
            <person name="Kumar G."/>
            <person name="Sasikala C."/>
            <person name="Venkata Ramana C."/>
        </authorList>
    </citation>
    <scope>NUCLEOTIDE SEQUENCE [LARGE SCALE GENOMIC DNA]</scope>
    <source>
        <strain evidence="3 4">JC645</strain>
    </source>
</reference>
<gene>
    <name evidence="3" type="ORF">FYK55_28080</name>
</gene>
<feature type="transmembrane region" description="Helical" evidence="2">
    <location>
        <begin position="107"/>
        <end position="124"/>
    </location>
</feature>
<keyword evidence="4" id="KW-1185">Reference proteome</keyword>
<proteinExistence type="predicted"/>
<evidence type="ECO:0000313" key="4">
    <source>
        <dbReference type="Proteomes" id="UP000324479"/>
    </source>
</evidence>
<feature type="transmembrane region" description="Helical" evidence="2">
    <location>
        <begin position="185"/>
        <end position="206"/>
    </location>
</feature>
<name>A0A5M6CRX1_9BACT</name>
<protein>
    <submittedName>
        <fullName evidence="3">Uncharacterized protein</fullName>
    </submittedName>
</protein>
<keyword evidence="2" id="KW-1133">Transmembrane helix</keyword>
<evidence type="ECO:0000256" key="2">
    <source>
        <dbReference type="SAM" id="Phobius"/>
    </source>
</evidence>
<feature type="transmembrane region" description="Helical" evidence="2">
    <location>
        <begin position="241"/>
        <end position="260"/>
    </location>
</feature>
<dbReference type="Proteomes" id="UP000324479">
    <property type="component" value="Unassembled WGS sequence"/>
</dbReference>
<feature type="region of interest" description="Disordered" evidence="1">
    <location>
        <begin position="1"/>
        <end position="24"/>
    </location>
</feature>
<dbReference type="AlphaFoldDB" id="A0A5M6CRX1"/>
<feature type="transmembrane region" description="Helical" evidence="2">
    <location>
        <begin position="76"/>
        <end position="95"/>
    </location>
</feature>
<feature type="compositionally biased region" description="Polar residues" evidence="1">
    <location>
        <begin position="14"/>
        <end position="23"/>
    </location>
</feature>